<name>A0A8C5U0I5_9PASS</name>
<evidence type="ECO:0000313" key="2">
    <source>
        <dbReference type="Proteomes" id="UP000694560"/>
    </source>
</evidence>
<reference evidence="1" key="2">
    <citation type="submission" date="2025-09" db="UniProtKB">
        <authorList>
            <consortium name="Ensembl"/>
        </authorList>
    </citation>
    <scope>IDENTIFICATION</scope>
</reference>
<sequence length="106" mass="11495">MAKSKEAGLGNSLEGSLQFSWKTVQAGSGLKGKVTRVLGKGAAKRPMWKTFSQEMAKENVWCYCWSKAGKGLPKGQSPELHLDCGRKRAAKAKWGLPGVTGWENSI</sequence>
<keyword evidence="2" id="KW-1185">Reference proteome</keyword>
<dbReference type="Proteomes" id="UP000694560">
    <property type="component" value="Unplaced"/>
</dbReference>
<dbReference type="AlphaFoldDB" id="A0A8C5U0I5"/>
<accession>A0A8C5U0I5</accession>
<dbReference type="Ensembl" id="ENSMCST00000015049.1">
    <property type="protein sequence ID" value="ENSMCSP00000014676.1"/>
    <property type="gene ID" value="ENSMCSG00000010367.1"/>
</dbReference>
<organism evidence="1 2">
    <name type="scientific">Malurus cyaneus samueli</name>
    <dbReference type="NCBI Taxonomy" id="2593467"/>
    <lineage>
        <taxon>Eukaryota</taxon>
        <taxon>Metazoa</taxon>
        <taxon>Chordata</taxon>
        <taxon>Craniata</taxon>
        <taxon>Vertebrata</taxon>
        <taxon>Euteleostomi</taxon>
        <taxon>Archelosauria</taxon>
        <taxon>Archosauria</taxon>
        <taxon>Dinosauria</taxon>
        <taxon>Saurischia</taxon>
        <taxon>Theropoda</taxon>
        <taxon>Coelurosauria</taxon>
        <taxon>Aves</taxon>
        <taxon>Neognathae</taxon>
        <taxon>Neoaves</taxon>
        <taxon>Telluraves</taxon>
        <taxon>Australaves</taxon>
        <taxon>Passeriformes</taxon>
        <taxon>Meliphagoidea</taxon>
        <taxon>Maluridae</taxon>
        <taxon>Malurus</taxon>
    </lineage>
</organism>
<proteinExistence type="predicted"/>
<evidence type="ECO:0000313" key="1">
    <source>
        <dbReference type="Ensembl" id="ENSMCSP00000014676.1"/>
    </source>
</evidence>
<reference evidence="1" key="1">
    <citation type="submission" date="2025-08" db="UniProtKB">
        <authorList>
            <consortium name="Ensembl"/>
        </authorList>
    </citation>
    <scope>IDENTIFICATION</scope>
</reference>
<protein>
    <submittedName>
        <fullName evidence="1">Uncharacterized protein</fullName>
    </submittedName>
</protein>